<name>A0A7K1U5W5_9BACT</name>
<dbReference type="InterPro" id="IPR047715">
    <property type="entry name" value="EboA_dom"/>
</dbReference>
<dbReference type="RefSeq" id="WP_157307188.1">
    <property type="nucleotide sequence ID" value="NZ_WRXN01000006.1"/>
</dbReference>
<dbReference type="EMBL" id="WRXN01000006">
    <property type="protein sequence ID" value="MVT09747.1"/>
    <property type="molecule type" value="Genomic_DNA"/>
</dbReference>
<proteinExistence type="predicted"/>
<dbReference type="AlphaFoldDB" id="A0A7K1U5W5"/>
<sequence>MENVYHYDRYKVCDTLYKVIEQNVTEQVLSWLQQQKARLEEAGSILQFNLTFTAISRQTGKQVISLSPEDAALLAANNIFIQGYTLDRLARVWWLLQFPADDREVYIKTIEGLFDAADMNELAALYGALPLLAWPGAWTARTAEGIRSNIGTVQDAIMLENAYPAEYLQEAAWNQLVMKAIFTEKPIHRIIGLDRRANPQLAAVLSDYAHERWAAGRTVNPQLWRLIGPFIDQTYFADIERVWNSENNIEHEAAALACFASSYAPARELLKKHPGMQDEIARQTITWDTVAARIA</sequence>
<evidence type="ECO:0008006" key="3">
    <source>
        <dbReference type="Google" id="ProtNLM"/>
    </source>
</evidence>
<reference evidence="1 2" key="1">
    <citation type="submission" date="2019-12" db="EMBL/GenBank/DDBJ databases">
        <title>Chitinophaga sp. strain ysch24 (GDMCC 1.1355), whole genome shotgun sequence.</title>
        <authorList>
            <person name="Zhang X."/>
        </authorList>
    </citation>
    <scope>NUCLEOTIDE SEQUENCE [LARGE SCALE GENOMIC DNA]</scope>
    <source>
        <strain evidence="2">ysch24</strain>
    </source>
</reference>
<comment type="caution">
    <text evidence="1">The sequence shown here is derived from an EMBL/GenBank/DDBJ whole genome shotgun (WGS) entry which is preliminary data.</text>
</comment>
<dbReference type="Proteomes" id="UP000461730">
    <property type="component" value="Unassembled WGS sequence"/>
</dbReference>
<gene>
    <name evidence="1" type="ORF">GO493_15865</name>
</gene>
<accession>A0A7K1U5W5</accession>
<protein>
    <recommendedName>
        <fullName evidence="3">ERAP1-like C-terminal domain-containing protein</fullName>
    </recommendedName>
</protein>
<evidence type="ECO:0000313" key="1">
    <source>
        <dbReference type="EMBL" id="MVT09747.1"/>
    </source>
</evidence>
<evidence type="ECO:0000313" key="2">
    <source>
        <dbReference type="Proteomes" id="UP000461730"/>
    </source>
</evidence>
<organism evidence="1 2">
    <name type="scientific">Chitinophaga tropicalis</name>
    <dbReference type="NCBI Taxonomy" id="2683588"/>
    <lineage>
        <taxon>Bacteria</taxon>
        <taxon>Pseudomonadati</taxon>
        <taxon>Bacteroidota</taxon>
        <taxon>Chitinophagia</taxon>
        <taxon>Chitinophagales</taxon>
        <taxon>Chitinophagaceae</taxon>
        <taxon>Chitinophaga</taxon>
    </lineage>
</organism>
<keyword evidence="2" id="KW-1185">Reference proteome</keyword>
<dbReference type="NCBIfam" id="NF035938">
    <property type="entry name" value="EboA_domain"/>
    <property type="match status" value="1"/>
</dbReference>